<dbReference type="AlphaFoldDB" id="A0A6I1GI81"/>
<dbReference type="PANTHER" id="PTHR43005:SF2">
    <property type="entry name" value="INTEGRAL MEMBRANE SUGAR TRANSPORT PROTEIN"/>
    <property type="match status" value="1"/>
</dbReference>
<feature type="transmembrane region" description="Helical" evidence="7">
    <location>
        <begin position="288"/>
        <end position="308"/>
    </location>
</feature>
<keyword evidence="4 7" id="KW-0812">Transmembrane</keyword>
<sequence>MEQKTVTSGDRLNQYSSGNMRKTKMLSSTFSKKTLCLFFLPAGLFMAAFLLFPLLKLVYDSFFDVGDRYDGRTFVGLKNYIKAFTSHQFQMDSWNTLVYVVVAVGVETILGLALAVILTNKYKGFKAIRTFILSPLMIAPLVAGLVWKFMLSGQFGIVNVLLVRIGLLQSTDSILWLSDSRFALISCIIADVWLTTPFMMLMFLAGIQSIPDSLYESASVEGANKWQVIIHIIIPNIRGVLFSALVIRVIDAARTFDIIWAMTQGGPQGSSELLSVHIYKMLQRYGDVGYASAMAVIFIVVLIAITLMTQLKKDKR</sequence>
<evidence type="ECO:0000256" key="6">
    <source>
        <dbReference type="ARBA" id="ARBA00023136"/>
    </source>
</evidence>
<dbReference type="InterPro" id="IPR000515">
    <property type="entry name" value="MetI-like"/>
</dbReference>
<dbReference type="GO" id="GO:0005886">
    <property type="term" value="C:plasma membrane"/>
    <property type="evidence" value="ECO:0007669"/>
    <property type="project" value="UniProtKB-SubCell"/>
</dbReference>
<name>A0A6I1GI81_9BIFI</name>
<evidence type="ECO:0000256" key="1">
    <source>
        <dbReference type="ARBA" id="ARBA00004651"/>
    </source>
</evidence>
<keyword evidence="10" id="KW-1185">Reference proteome</keyword>
<feature type="transmembrane region" description="Helical" evidence="7">
    <location>
        <begin position="130"/>
        <end position="150"/>
    </location>
</feature>
<dbReference type="CDD" id="cd06261">
    <property type="entry name" value="TM_PBP2"/>
    <property type="match status" value="1"/>
</dbReference>
<proteinExistence type="inferred from homology"/>
<evidence type="ECO:0000256" key="2">
    <source>
        <dbReference type="ARBA" id="ARBA00022448"/>
    </source>
</evidence>
<dbReference type="RefSeq" id="WP_226803463.1">
    <property type="nucleotide sequence ID" value="NZ_WBVS01000012.1"/>
</dbReference>
<feature type="transmembrane region" description="Helical" evidence="7">
    <location>
        <begin position="182"/>
        <end position="207"/>
    </location>
</feature>
<evidence type="ECO:0000256" key="7">
    <source>
        <dbReference type="RuleBase" id="RU363032"/>
    </source>
</evidence>
<comment type="caution">
    <text evidence="9">The sequence shown here is derived from an EMBL/GenBank/DDBJ whole genome shotgun (WGS) entry which is preliminary data.</text>
</comment>
<feature type="transmembrane region" description="Helical" evidence="7">
    <location>
        <begin position="34"/>
        <end position="55"/>
    </location>
</feature>
<organism evidence="9 10">
    <name type="scientific">Bifidobacterium cebidarum</name>
    <dbReference type="NCBI Taxonomy" id="2650773"/>
    <lineage>
        <taxon>Bacteria</taxon>
        <taxon>Bacillati</taxon>
        <taxon>Actinomycetota</taxon>
        <taxon>Actinomycetes</taxon>
        <taxon>Bifidobacteriales</taxon>
        <taxon>Bifidobacteriaceae</taxon>
        <taxon>Bifidobacterium</taxon>
    </lineage>
</organism>
<dbReference type="PROSITE" id="PS50928">
    <property type="entry name" value="ABC_TM1"/>
    <property type="match status" value="1"/>
</dbReference>
<dbReference type="PANTHER" id="PTHR43005">
    <property type="entry name" value="BLR7065 PROTEIN"/>
    <property type="match status" value="1"/>
</dbReference>
<evidence type="ECO:0000313" key="9">
    <source>
        <dbReference type="EMBL" id="KAB7786459.1"/>
    </source>
</evidence>
<comment type="similarity">
    <text evidence="7">Belongs to the binding-protein-dependent transport system permease family.</text>
</comment>
<gene>
    <name evidence="9" type="ORF">F7D08_1769</name>
</gene>
<protein>
    <submittedName>
        <fullName evidence="9">Sugar ABC transporter permease</fullName>
    </submittedName>
</protein>
<dbReference type="InterPro" id="IPR035906">
    <property type="entry name" value="MetI-like_sf"/>
</dbReference>
<keyword evidence="5 7" id="KW-1133">Transmembrane helix</keyword>
<keyword evidence="6 7" id="KW-0472">Membrane</keyword>
<feature type="domain" description="ABC transmembrane type-1" evidence="8">
    <location>
        <begin position="93"/>
        <end position="309"/>
    </location>
</feature>
<keyword evidence="2 7" id="KW-0813">Transport</keyword>
<dbReference type="GO" id="GO:0055085">
    <property type="term" value="P:transmembrane transport"/>
    <property type="evidence" value="ECO:0007669"/>
    <property type="project" value="InterPro"/>
</dbReference>
<feature type="transmembrane region" description="Helical" evidence="7">
    <location>
        <begin position="97"/>
        <end position="118"/>
    </location>
</feature>
<reference evidence="9 10" key="1">
    <citation type="submission" date="2019-09" db="EMBL/GenBank/DDBJ databases">
        <title>Characterization of the phylogenetic diversity of two novel species belonging to the genus Bifidobacterium: Bifidobacterium cebidarum sp. nov. and Bifidobacterium leontopitheci sp. nov.</title>
        <authorList>
            <person name="Lugli G.A."/>
            <person name="Duranti S."/>
            <person name="Milani C."/>
            <person name="Turroni F."/>
            <person name="Ventura M."/>
        </authorList>
    </citation>
    <scope>NUCLEOTIDE SEQUENCE [LARGE SCALE GENOMIC DNA]</scope>
    <source>
        <strain evidence="9 10">LMG 31469</strain>
    </source>
</reference>
<keyword evidence="3" id="KW-1003">Cell membrane</keyword>
<dbReference type="Pfam" id="PF00528">
    <property type="entry name" value="BPD_transp_1"/>
    <property type="match status" value="1"/>
</dbReference>
<evidence type="ECO:0000256" key="5">
    <source>
        <dbReference type="ARBA" id="ARBA00022989"/>
    </source>
</evidence>
<accession>A0A6I1GI81</accession>
<dbReference type="Gene3D" id="1.10.3720.10">
    <property type="entry name" value="MetI-like"/>
    <property type="match status" value="1"/>
</dbReference>
<evidence type="ECO:0000256" key="3">
    <source>
        <dbReference type="ARBA" id="ARBA00022475"/>
    </source>
</evidence>
<evidence type="ECO:0000259" key="8">
    <source>
        <dbReference type="PROSITE" id="PS50928"/>
    </source>
</evidence>
<feature type="transmembrane region" description="Helical" evidence="7">
    <location>
        <begin position="228"/>
        <end position="250"/>
    </location>
</feature>
<evidence type="ECO:0000256" key="4">
    <source>
        <dbReference type="ARBA" id="ARBA00022692"/>
    </source>
</evidence>
<dbReference type="EMBL" id="WBVS01000012">
    <property type="protein sequence ID" value="KAB7786459.1"/>
    <property type="molecule type" value="Genomic_DNA"/>
</dbReference>
<evidence type="ECO:0000313" key="10">
    <source>
        <dbReference type="Proteomes" id="UP000468413"/>
    </source>
</evidence>
<dbReference type="Proteomes" id="UP000468413">
    <property type="component" value="Unassembled WGS sequence"/>
</dbReference>
<dbReference type="SUPFAM" id="SSF161098">
    <property type="entry name" value="MetI-like"/>
    <property type="match status" value="1"/>
</dbReference>
<comment type="subcellular location">
    <subcellularLocation>
        <location evidence="1 7">Cell membrane</location>
        <topology evidence="1 7">Multi-pass membrane protein</topology>
    </subcellularLocation>
</comment>